<dbReference type="STRING" id="754476.Q7A_1552"/>
<accession>I1XJ09</accession>
<feature type="domain" description="Protochlamydia outer membrane protein" evidence="1">
    <location>
        <begin position="84"/>
        <end position="360"/>
    </location>
</feature>
<dbReference type="InterPro" id="IPR053724">
    <property type="entry name" value="OMP_A26_sf"/>
</dbReference>
<dbReference type="Proteomes" id="UP000009144">
    <property type="component" value="Chromosome"/>
</dbReference>
<dbReference type="RefSeq" id="WP_014706751.1">
    <property type="nucleotide sequence ID" value="NC_017857.3"/>
</dbReference>
<gene>
    <name evidence="2" type="ordered locus">Q7A_1552</name>
</gene>
<proteinExistence type="predicted"/>
<dbReference type="PATRIC" id="fig|754476.3.peg.1532"/>
<evidence type="ECO:0000259" key="1">
    <source>
        <dbReference type="Pfam" id="PF17251"/>
    </source>
</evidence>
<dbReference type="AlphaFoldDB" id="I1XJ09"/>
<reference evidence="2 3" key="1">
    <citation type="journal article" date="2012" name="J. Bacteriol.">
        <title>Complete genome sequences of Methylophaga sp. strain JAM1 and Methylophaga sp. strain JAM7.</title>
        <authorList>
            <person name="Villeneuve C."/>
            <person name="Martineau C."/>
            <person name="Mauffrey F."/>
            <person name="Villemur R."/>
        </authorList>
    </citation>
    <scope>NUCLEOTIDE SEQUENCE [LARGE SCALE GENOMIC DNA]</scope>
    <source>
        <strain evidence="2 3">JAM1</strain>
    </source>
</reference>
<dbReference type="InterPro" id="IPR020080">
    <property type="entry name" value="OM_adhesin/peptidase_omptin"/>
</dbReference>
<dbReference type="EMBL" id="CP003390">
    <property type="protein sequence ID" value="AFI84378.1"/>
    <property type="molecule type" value="Genomic_DNA"/>
</dbReference>
<reference evidence="2 3" key="2">
    <citation type="journal article" date="2013" name="Int. J. Syst. Evol. Microbiol.">
        <title>Methylophaga nitratireducenticrescens sp. nov. and Methylophaga frappieri sp. nov., isolated from the biofilm of the methanol-fed denitrification system treating the seawater at the Montreal Biodome.</title>
        <authorList>
            <person name="Villeneuve C."/>
            <person name="Martineau C."/>
            <person name="Mauffrey F."/>
            <person name="Villemur R."/>
        </authorList>
    </citation>
    <scope>NUCLEOTIDE SEQUENCE [LARGE SCALE GENOMIC DNA]</scope>
    <source>
        <strain evidence="2 3">JAM1</strain>
    </source>
</reference>
<evidence type="ECO:0000313" key="3">
    <source>
        <dbReference type="Proteomes" id="UP000009144"/>
    </source>
</evidence>
<dbReference type="Gene3D" id="2.40.128.90">
    <property type="entry name" value="OMPT-like"/>
    <property type="match status" value="1"/>
</dbReference>
<organism evidence="2 3">
    <name type="scientific">Methylophaga nitratireducenticrescens</name>
    <dbReference type="NCBI Taxonomy" id="754476"/>
    <lineage>
        <taxon>Bacteria</taxon>
        <taxon>Pseudomonadati</taxon>
        <taxon>Pseudomonadota</taxon>
        <taxon>Gammaproteobacteria</taxon>
        <taxon>Thiotrichales</taxon>
        <taxon>Piscirickettsiaceae</taxon>
        <taxon>Methylophaga</taxon>
    </lineage>
</organism>
<dbReference type="InterPro" id="IPR035163">
    <property type="entry name" value="Pom"/>
</dbReference>
<dbReference type="SUPFAM" id="SSF69917">
    <property type="entry name" value="OMPT-like"/>
    <property type="match status" value="1"/>
</dbReference>
<dbReference type="HOGENOM" id="CLU_064442_0_0_6"/>
<name>I1XJ09_METNJ</name>
<dbReference type="eggNOG" id="ENOG5030QFQ">
    <property type="taxonomic scope" value="Bacteria"/>
</dbReference>
<dbReference type="OrthoDB" id="5566985at2"/>
<protein>
    <recommendedName>
        <fullName evidence="1">Protochlamydia outer membrane protein domain-containing protein</fullName>
    </recommendedName>
</protein>
<keyword evidence="3" id="KW-1185">Reference proteome</keyword>
<dbReference type="Pfam" id="PF17251">
    <property type="entry name" value="Pom"/>
    <property type="match status" value="1"/>
</dbReference>
<sequence>MHAKSIVLLSGLGLLAFPLSTLLAAPVLQMHVYEAVPDQLPAANKLVGQAVEPQRLRLHIYESPQKTAEKKTPWLEYDKADIYFKAGYRRDELRWSIAGPGGQPNILSELTWKDIEIATVNLGATLYTKENWLVNLDFLYGEIYDGKNQDSDYFGNNRTREFSRSNNGADEGSVMDLSVGFGKRFEWVLNERARTRYEWRPMAGLYYYSQDLKIVDGFQTIPALGPFPGLDSSYDATWYGPWIGMENLFIKQDAFELGLNFKYHYAFYDATAQWNLRSDFAQPESFTHEAEGDGFVTELTGAWHLSPRLALTVDVRYQKWLADRNGEDKVYFANGNTAKLKFNEAEWESFGINLGLNYDF</sequence>
<dbReference type="KEGG" id="mej:Q7A_1552"/>
<evidence type="ECO:0000313" key="2">
    <source>
        <dbReference type="EMBL" id="AFI84378.1"/>
    </source>
</evidence>
<dbReference type="GO" id="GO:0004190">
    <property type="term" value="F:aspartic-type endopeptidase activity"/>
    <property type="evidence" value="ECO:0007669"/>
    <property type="project" value="InterPro"/>
</dbReference>